<protein>
    <recommendedName>
        <fullName evidence="1">Pseudouridine synthase RsuA/RluA-like domain-containing protein</fullName>
    </recommendedName>
</protein>
<proteinExistence type="predicted"/>
<dbReference type="SUPFAM" id="SSF55120">
    <property type="entry name" value="Pseudouridine synthase"/>
    <property type="match status" value="1"/>
</dbReference>
<dbReference type="Gene3D" id="3.30.2350.10">
    <property type="entry name" value="Pseudouridine synthase"/>
    <property type="match status" value="1"/>
</dbReference>
<evidence type="ECO:0000259" key="1">
    <source>
        <dbReference type="Pfam" id="PF00849"/>
    </source>
</evidence>
<dbReference type="Pfam" id="PF00849">
    <property type="entry name" value="PseudoU_synth_2"/>
    <property type="match status" value="1"/>
</dbReference>
<accession>A0A7S3K6V2</accession>
<evidence type="ECO:0000313" key="2">
    <source>
        <dbReference type="EMBL" id="CAE0374132.1"/>
    </source>
</evidence>
<organism evidence="2">
    <name type="scientific">Aureoumbra lagunensis</name>
    <dbReference type="NCBI Taxonomy" id="44058"/>
    <lineage>
        <taxon>Eukaryota</taxon>
        <taxon>Sar</taxon>
        <taxon>Stramenopiles</taxon>
        <taxon>Ochrophyta</taxon>
        <taxon>Pelagophyceae</taxon>
        <taxon>Pelagomonadales</taxon>
        <taxon>Aureoumbra</taxon>
    </lineage>
</organism>
<dbReference type="AlphaFoldDB" id="A0A7S3K6V2"/>
<name>A0A7S3K6V2_9STRA</name>
<dbReference type="EMBL" id="HBIJ01022792">
    <property type="protein sequence ID" value="CAE0374132.1"/>
    <property type="molecule type" value="Transcribed_RNA"/>
</dbReference>
<dbReference type="GO" id="GO:0009982">
    <property type="term" value="F:pseudouridine synthase activity"/>
    <property type="evidence" value="ECO:0007669"/>
    <property type="project" value="InterPro"/>
</dbReference>
<dbReference type="InterPro" id="IPR050188">
    <property type="entry name" value="RluA_PseudoU_synthase"/>
</dbReference>
<dbReference type="InterPro" id="IPR006145">
    <property type="entry name" value="PsdUridine_synth_RsuA/RluA"/>
</dbReference>
<dbReference type="CDD" id="cd02869">
    <property type="entry name" value="PseudoU_synth_RluA_like"/>
    <property type="match status" value="1"/>
</dbReference>
<dbReference type="GO" id="GO:0000455">
    <property type="term" value="P:enzyme-directed rRNA pseudouridine synthesis"/>
    <property type="evidence" value="ECO:0007669"/>
    <property type="project" value="TreeGrafter"/>
</dbReference>
<reference evidence="2" key="1">
    <citation type="submission" date="2021-01" db="EMBL/GenBank/DDBJ databases">
        <authorList>
            <person name="Corre E."/>
            <person name="Pelletier E."/>
            <person name="Niang G."/>
            <person name="Scheremetjew M."/>
            <person name="Finn R."/>
            <person name="Kale V."/>
            <person name="Holt S."/>
            <person name="Cochrane G."/>
            <person name="Meng A."/>
            <person name="Brown T."/>
            <person name="Cohen L."/>
        </authorList>
    </citation>
    <scope>NUCLEOTIDE SEQUENCE</scope>
    <source>
        <strain evidence="2">CCMP1510</strain>
    </source>
</reference>
<feature type="domain" description="Pseudouridine synthase RsuA/RluA-like" evidence="1">
    <location>
        <begin position="142"/>
        <end position="263"/>
    </location>
</feature>
<dbReference type="PANTHER" id="PTHR21600">
    <property type="entry name" value="MITOCHONDRIAL RNA PSEUDOURIDINE SYNTHASE"/>
    <property type="match status" value="1"/>
</dbReference>
<sequence>MATGLRILKKSNAMVVIDKPSGLRSVSAFGPSNQLRLHYQAREAGVSEDELAAEFGGRTTRRDRFIAAVRRCDNILPEKVLSRADSLPRTKERFIKYCSSRAGGSVQRDIAELAWIKICKYILQAENEEGLEESDSVVGRLKKLIPDTRPVHRLDMQTSGLLAVALNRQAAGHLSEQWRTRNVQKGYLALVHGVPEPRVGSIQLPLERIRTPRYNGDFPRMVVAPGGKPSLTSYRVLSSASSFSLVALTPHTGRMHQLRAHLDAIGHSILGDDVYGSPTIDFKPSRLCLHAAYLACTDPDSGVTWSISSLAPDFLQEATSHYPPFSTEINSLFSLKFHQDQALLSTFFPSTTTLLLSTNNEDNGTSSKNEVTLL</sequence>
<dbReference type="GO" id="GO:0003723">
    <property type="term" value="F:RNA binding"/>
    <property type="evidence" value="ECO:0007669"/>
    <property type="project" value="InterPro"/>
</dbReference>
<gene>
    <name evidence="2" type="ORF">ALAG00032_LOCUS14935</name>
</gene>
<dbReference type="InterPro" id="IPR020103">
    <property type="entry name" value="PsdUridine_synth_cat_dom_sf"/>
</dbReference>
<dbReference type="PANTHER" id="PTHR21600:SF89">
    <property type="entry name" value="RIBOSOMAL LARGE SUBUNIT PSEUDOURIDINE SYNTHASE A"/>
    <property type="match status" value="1"/>
</dbReference>